<evidence type="ECO:0000313" key="1">
    <source>
        <dbReference type="EMBL" id="QZH63953.1"/>
    </source>
</evidence>
<dbReference type="EMBL" id="CP081673">
    <property type="protein sequence ID" value="QZH63953.1"/>
    <property type="molecule type" value="Genomic_DNA"/>
</dbReference>
<sequence length="49" mass="5203">MRHYCESRARSVAAAARATPNHEVADYLAGYAEALADTASERHGGAPDD</sequence>
<protein>
    <submittedName>
        <fullName evidence="1">Uncharacterized protein</fullName>
    </submittedName>
</protein>
<name>A0ACD1FA77_MYCFR</name>
<keyword evidence="2" id="KW-1185">Reference proteome</keyword>
<proteinExistence type="predicted"/>
<gene>
    <name evidence="1" type="ORF">K6L26_17950</name>
</gene>
<reference evidence="1" key="1">
    <citation type="submission" date="2021-07" db="EMBL/GenBank/DDBJ databases">
        <title>Complete Genome Sequences of Mycobacterium farcinogenes Isolated from Clinical Specimens from Patients in Thailand.</title>
        <authorList>
            <person name="Sodsai P."/>
        </authorList>
    </citation>
    <scope>NUCLEOTIDE SEQUENCE</scope>
    <source>
        <strain evidence="1">BKK/CU-MFGFA-001</strain>
    </source>
</reference>
<organism evidence="1 2">
    <name type="scientific">Mycolicibacterium farcinogenes</name>
    <name type="common">Mycobacterium farcinogenes</name>
    <dbReference type="NCBI Taxonomy" id="1802"/>
    <lineage>
        <taxon>Bacteria</taxon>
        <taxon>Bacillati</taxon>
        <taxon>Actinomycetota</taxon>
        <taxon>Actinomycetes</taxon>
        <taxon>Mycobacteriales</taxon>
        <taxon>Mycobacteriaceae</taxon>
        <taxon>Mycolicibacterium</taxon>
    </lineage>
</organism>
<dbReference type="Proteomes" id="UP000825598">
    <property type="component" value="Chromosome"/>
</dbReference>
<evidence type="ECO:0000313" key="2">
    <source>
        <dbReference type="Proteomes" id="UP000825598"/>
    </source>
</evidence>
<accession>A0ACD1FA77</accession>